<dbReference type="EMBL" id="OZ035831">
    <property type="protein sequence ID" value="CAL1616145.1"/>
    <property type="molecule type" value="Genomic_DNA"/>
</dbReference>
<protein>
    <submittedName>
        <fullName evidence="1">Uncharacterized protein</fullName>
    </submittedName>
</protein>
<sequence>MAWAYVIFSGPSWLRAVPLLDELDLGIHPDDTYSLAGADTELHCSPHTAPEAVPVPKRYSDYLELQTENCILLIHLFIYTDLQ</sequence>
<proteinExistence type="predicted"/>
<dbReference type="AlphaFoldDB" id="A0AAV2MS59"/>
<evidence type="ECO:0000313" key="2">
    <source>
        <dbReference type="Proteomes" id="UP001497482"/>
    </source>
</evidence>
<name>A0AAV2MS59_KNICA</name>
<reference evidence="1 2" key="1">
    <citation type="submission" date="2024-04" db="EMBL/GenBank/DDBJ databases">
        <authorList>
            <person name="Waldvogel A.-M."/>
            <person name="Schoenle A."/>
        </authorList>
    </citation>
    <scope>NUCLEOTIDE SEQUENCE [LARGE SCALE GENOMIC DNA]</scope>
</reference>
<keyword evidence="2" id="KW-1185">Reference proteome</keyword>
<evidence type="ECO:0000313" key="1">
    <source>
        <dbReference type="EMBL" id="CAL1616145.1"/>
    </source>
</evidence>
<accession>A0AAV2MS59</accession>
<dbReference type="Proteomes" id="UP001497482">
    <property type="component" value="Chromosome 9"/>
</dbReference>
<organism evidence="1 2">
    <name type="scientific">Knipowitschia caucasica</name>
    <name type="common">Caucasian dwarf goby</name>
    <name type="synonym">Pomatoschistus caucasicus</name>
    <dbReference type="NCBI Taxonomy" id="637954"/>
    <lineage>
        <taxon>Eukaryota</taxon>
        <taxon>Metazoa</taxon>
        <taxon>Chordata</taxon>
        <taxon>Craniata</taxon>
        <taxon>Vertebrata</taxon>
        <taxon>Euteleostomi</taxon>
        <taxon>Actinopterygii</taxon>
        <taxon>Neopterygii</taxon>
        <taxon>Teleostei</taxon>
        <taxon>Neoteleostei</taxon>
        <taxon>Acanthomorphata</taxon>
        <taxon>Gobiaria</taxon>
        <taxon>Gobiiformes</taxon>
        <taxon>Gobioidei</taxon>
        <taxon>Gobiidae</taxon>
        <taxon>Gobiinae</taxon>
        <taxon>Knipowitschia</taxon>
    </lineage>
</organism>
<gene>
    <name evidence="1" type="ORF">KC01_LOCUS41964</name>
</gene>